<gene>
    <name evidence="1" type="ORF">EcWSU1_01651</name>
</gene>
<evidence type="ECO:0000313" key="1">
    <source>
        <dbReference type="EMBL" id="AEW73090.1"/>
    </source>
</evidence>
<proteinExistence type="predicted"/>
<dbReference type="KEGG" id="eec:EcWSU1_01651"/>
<accession>G8LJH0</accession>
<dbReference type="AlphaFoldDB" id="G8LJH0"/>
<dbReference type="EMBL" id="CP002886">
    <property type="protein sequence ID" value="AEW73090.1"/>
    <property type="molecule type" value="Genomic_DNA"/>
</dbReference>
<evidence type="ECO:0000313" key="2">
    <source>
        <dbReference type="Proteomes" id="UP000007838"/>
    </source>
</evidence>
<reference evidence="1 2" key="1">
    <citation type="journal article" date="2011" name="Stand. Genomic Sci.">
        <title>Complete genome of the onion pathogen Enterobacter cloacae EcWSU1.</title>
        <authorList>
            <person name="Humann J.L."/>
            <person name="Wildung M."/>
            <person name="Cheng C.H."/>
            <person name="Lee T."/>
            <person name="Stewart J.E."/>
            <person name="Drew J.C."/>
            <person name="Triplett E.W."/>
            <person name="Main D."/>
            <person name="Schroeder B.K."/>
        </authorList>
    </citation>
    <scope>NUCLEOTIDE SEQUENCE [LARGE SCALE GENOMIC DNA]</scope>
    <source>
        <strain evidence="1 2">EcWSU1</strain>
    </source>
</reference>
<organism evidence="1 2">
    <name type="scientific">Enterobacter ludwigii</name>
    <dbReference type="NCBI Taxonomy" id="299767"/>
    <lineage>
        <taxon>Bacteria</taxon>
        <taxon>Pseudomonadati</taxon>
        <taxon>Pseudomonadota</taxon>
        <taxon>Gammaproteobacteria</taxon>
        <taxon>Enterobacterales</taxon>
        <taxon>Enterobacteriaceae</taxon>
        <taxon>Enterobacter</taxon>
        <taxon>Enterobacter cloacae complex</taxon>
    </lineage>
</organism>
<dbReference type="Proteomes" id="UP000007838">
    <property type="component" value="Chromosome"/>
</dbReference>
<dbReference type="HOGENOM" id="CLU_2568446_0_0_6"/>
<sequence length="81" mass="8924">MNFLDFQAKKSRGDPAKKHNEGAVLICDEPVVGAFPRFLQDFGDTRFIFFRAANDGEVVCGRVTHRYGTVVFGKGVVNTTG</sequence>
<protein>
    <submittedName>
        <fullName evidence="1">Uncharacterized protein</fullName>
    </submittedName>
</protein>
<name>G8LJH0_9ENTR</name>